<comment type="subcellular location">
    <subcellularLocation>
        <location evidence="1">Cell membrane</location>
        <topology evidence="1">Multi-pass membrane protein</topology>
    </subcellularLocation>
</comment>
<evidence type="ECO:0000313" key="8">
    <source>
        <dbReference type="Proteomes" id="UP001209885"/>
    </source>
</evidence>
<dbReference type="InterPro" id="IPR051679">
    <property type="entry name" value="DASS-Related_Transporters"/>
</dbReference>
<sequence>MMKIRRVPDTLVIIFCFLILFTILTWIIPSGEYEKETITLSNGSEREVLIPGTYHYVEENPQGFLDFLMTPIKGFIGGSQIIGFILIVGGAFSVFNRTGAVTASLQSLVRFCEKHPTAKGVIIPLIIIFFSIMGATFGMSEEVLVFVLLTIPMAKSLGYDTITGIAIPFVGAGAGFAGAITNPFTIGIAQEIAEVPMFSGYEYRMVVWVVLTFLAVFYIMRYARKIYNPALVETGTESEVEQVSFTPIRKVTLFLLFGGLAIILLGVTRYGWYINEIAAVFFGMGLLSAVINRMNIQEAVDAFKTGAGDVLTAGLVVALSKGLLILAEDGKIIETILHGLASLAEGWPKAISVEMMFVVQSLLNFFLPSGSGQAVLTMPIMAPLSDLLGISRQTAVLAFQFGDGLSNLIIPTSAVTMGVLSIGKVPYEKWLKWMLPLFFIMVIASGILLLLPAIVFGWN</sequence>
<evidence type="ECO:0000256" key="3">
    <source>
        <dbReference type="ARBA" id="ARBA00022692"/>
    </source>
</evidence>
<protein>
    <submittedName>
        <fullName evidence="7">AbgT family transporter</fullName>
    </submittedName>
</protein>
<keyword evidence="4 6" id="KW-1133">Transmembrane helix</keyword>
<keyword evidence="5 6" id="KW-0472">Membrane</keyword>
<dbReference type="EMBL" id="JAPFQN010000003">
    <property type="protein sequence ID" value="MCX2743484.1"/>
    <property type="molecule type" value="Genomic_DNA"/>
</dbReference>
<keyword evidence="3 6" id="KW-0812">Transmembrane</keyword>
<evidence type="ECO:0000313" key="7">
    <source>
        <dbReference type="EMBL" id="MCX2743484.1"/>
    </source>
</evidence>
<accession>A0ABT3RQ35</accession>
<feature type="transmembrane region" description="Helical" evidence="6">
    <location>
        <begin position="201"/>
        <end position="220"/>
    </location>
</feature>
<feature type="transmembrane region" description="Helical" evidence="6">
    <location>
        <begin position="435"/>
        <end position="458"/>
    </location>
</feature>
<evidence type="ECO:0000256" key="1">
    <source>
        <dbReference type="ARBA" id="ARBA00004651"/>
    </source>
</evidence>
<dbReference type="RefSeq" id="WP_266055865.1">
    <property type="nucleotide sequence ID" value="NZ_JAPFQN010000003.1"/>
</dbReference>
<comment type="caution">
    <text evidence="7">The sequence shown here is derived from an EMBL/GenBank/DDBJ whole genome shotgun (WGS) entry which is preliminary data.</text>
</comment>
<feature type="transmembrane region" description="Helical" evidence="6">
    <location>
        <begin position="75"/>
        <end position="95"/>
    </location>
</feature>
<keyword evidence="8" id="KW-1185">Reference proteome</keyword>
<organism evidence="7 8">
    <name type="scientific">Mangrovivirga halotolerans</name>
    <dbReference type="NCBI Taxonomy" id="2993936"/>
    <lineage>
        <taxon>Bacteria</taxon>
        <taxon>Pseudomonadati</taxon>
        <taxon>Bacteroidota</taxon>
        <taxon>Cytophagia</taxon>
        <taxon>Cytophagales</taxon>
        <taxon>Mangrovivirgaceae</taxon>
        <taxon>Mangrovivirga</taxon>
    </lineage>
</organism>
<feature type="transmembrane region" description="Helical" evidence="6">
    <location>
        <begin position="251"/>
        <end position="267"/>
    </location>
</feature>
<evidence type="ECO:0000256" key="4">
    <source>
        <dbReference type="ARBA" id="ARBA00022989"/>
    </source>
</evidence>
<feature type="transmembrane region" description="Helical" evidence="6">
    <location>
        <begin position="404"/>
        <end position="423"/>
    </location>
</feature>
<evidence type="ECO:0000256" key="6">
    <source>
        <dbReference type="SAM" id="Phobius"/>
    </source>
</evidence>
<reference evidence="7 8" key="1">
    <citation type="submission" date="2022-11" db="EMBL/GenBank/DDBJ databases">
        <title>The characterization of three novel Bacteroidetes species and genomic analysis of their roles in tidal elemental geochemical cycles.</title>
        <authorList>
            <person name="Ma K."/>
        </authorList>
    </citation>
    <scope>NUCLEOTIDE SEQUENCE [LARGE SCALE GENOMIC DNA]</scope>
    <source>
        <strain evidence="7 8">M17</strain>
    </source>
</reference>
<evidence type="ECO:0000256" key="5">
    <source>
        <dbReference type="ARBA" id="ARBA00023136"/>
    </source>
</evidence>
<proteinExistence type="predicted"/>
<dbReference type="Pfam" id="PF03606">
    <property type="entry name" value="DcuC"/>
    <property type="match status" value="1"/>
</dbReference>
<feature type="transmembrane region" description="Helical" evidence="6">
    <location>
        <begin position="273"/>
        <end position="291"/>
    </location>
</feature>
<feature type="transmembrane region" description="Helical" evidence="6">
    <location>
        <begin position="143"/>
        <end position="162"/>
    </location>
</feature>
<feature type="transmembrane region" description="Helical" evidence="6">
    <location>
        <begin position="362"/>
        <end position="384"/>
    </location>
</feature>
<gene>
    <name evidence="7" type="ORF">OO013_06385</name>
</gene>
<keyword evidence="2" id="KW-1003">Cell membrane</keyword>
<dbReference type="PANTHER" id="PTHR43652:SF6">
    <property type="entry name" value="ARGININE REPRESSOR"/>
    <property type="match status" value="1"/>
</dbReference>
<feature type="transmembrane region" description="Helical" evidence="6">
    <location>
        <begin position="116"/>
        <end position="137"/>
    </location>
</feature>
<feature type="transmembrane region" description="Helical" evidence="6">
    <location>
        <begin position="169"/>
        <end position="189"/>
    </location>
</feature>
<name>A0ABT3RQ35_9BACT</name>
<dbReference type="InterPro" id="IPR018385">
    <property type="entry name" value="C4_dicarb_anaerob_car-like"/>
</dbReference>
<dbReference type="PANTHER" id="PTHR43652">
    <property type="entry name" value="BASIC AMINO ACID ANTIPORTER YFCC-RELATED"/>
    <property type="match status" value="1"/>
</dbReference>
<feature type="transmembrane region" description="Helical" evidence="6">
    <location>
        <begin position="7"/>
        <end position="28"/>
    </location>
</feature>
<evidence type="ECO:0000256" key="2">
    <source>
        <dbReference type="ARBA" id="ARBA00022475"/>
    </source>
</evidence>
<dbReference type="Proteomes" id="UP001209885">
    <property type="component" value="Unassembled WGS sequence"/>
</dbReference>